<evidence type="ECO:0000256" key="2">
    <source>
        <dbReference type="ARBA" id="ARBA00012652"/>
    </source>
</evidence>
<dbReference type="InterPro" id="IPR016007">
    <property type="entry name" value="Alpha_rhamnosid"/>
</dbReference>
<dbReference type="AlphaFoldDB" id="A0A5J4SDC5"/>
<evidence type="ECO:0000313" key="8">
    <source>
        <dbReference type="EMBL" id="KAA6344154.1"/>
    </source>
</evidence>
<dbReference type="InterPro" id="IPR008928">
    <property type="entry name" value="6-hairpin_glycosidase_sf"/>
</dbReference>
<dbReference type="GO" id="GO:0005975">
    <property type="term" value="P:carbohydrate metabolic process"/>
    <property type="evidence" value="ECO:0007669"/>
    <property type="project" value="InterPro"/>
</dbReference>
<dbReference type="InterPro" id="IPR008979">
    <property type="entry name" value="Galactose-bd-like_sf"/>
</dbReference>
<dbReference type="PANTHER" id="PTHR33307:SF6">
    <property type="entry name" value="ALPHA-RHAMNOSIDASE (EUROFUNG)-RELATED"/>
    <property type="match status" value="1"/>
</dbReference>
<protein>
    <recommendedName>
        <fullName evidence="2">alpha-L-rhamnosidase</fullName>
        <ecNumber evidence="2">3.2.1.40</ecNumber>
    </recommendedName>
</protein>
<dbReference type="Pfam" id="PF25788">
    <property type="entry name" value="Ig_Rha78A_N"/>
    <property type="match status" value="1"/>
</dbReference>
<dbReference type="InterPro" id="IPR008902">
    <property type="entry name" value="Rhamnosid_concanavalin"/>
</dbReference>
<dbReference type="InterPro" id="IPR012341">
    <property type="entry name" value="6hp_glycosidase-like_sf"/>
</dbReference>
<evidence type="ECO:0000259" key="4">
    <source>
        <dbReference type="Pfam" id="PF05592"/>
    </source>
</evidence>
<evidence type="ECO:0000259" key="6">
    <source>
        <dbReference type="Pfam" id="PF17389"/>
    </source>
</evidence>
<comment type="catalytic activity">
    <reaction evidence="1">
        <text>Hydrolysis of terminal non-reducing alpha-L-rhamnose residues in alpha-L-rhamnosides.</text>
        <dbReference type="EC" id="3.2.1.40"/>
    </reaction>
</comment>
<dbReference type="InterPro" id="IPR013737">
    <property type="entry name" value="Bac_rhamnosid_N"/>
</dbReference>
<dbReference type="GO" id="GO:0030596">
    <property type="term" value="F:alpha-L-rhamnosidase activity"/>
    <property type="evidence" value="ECO:0007669"/>
    <property type="project" value="UniProtKB-EC"/>
</dbReference>
<name>A0A5J4SDC5_9ZZZZ</name>
<reference evidence="8" key="1">
    <citation type="submission" date="2019-03" db="EMBL/GenBank/DDBJ databases">
        <title>Single cell metagenomics reveals metabolic interactions within the superorganism composed of flagellate Streblomastix strix and complex community of Bacteroidetes bacteria on its surface.</title>
        <authorList>
            <person name="Treitli S.C."/>
            <person name="Kolisko M."/>
            <person name="Husnik F."/>
            <person name="Keeling P."/>
            <person name="Hampl V."/>
        </authorList>
    </citation>
    <scope>NUCLEOTIDE SEQUENCE</scope>
    <source>
        <strain evidence="8">STM</strain>
    </source>
</reference>
<sequence length="891" mass="100954">MKQLFVSFYFLFSSVLYAQNPDALRCEYLINPLGIDVDSPRLSWMLSDERQGAVQNAYSIVVGTDSLAVAQGEGTAWNSQKQVSDKMLVAYQGKKLEPFTKYYWQIQIWDKDNTVRKSIVASFETGMRGNNWQGAWISDRHGIDYKPAPYFRKTFPIKKRIKSGRVYVAVAGLYELSMNGEKIGNHRLDPTYTRFDRRTLYVTYDVTHQLQQGKNAIGVLLGNGWYNHQSIAVWDFERAPWRNRPAFCLDLRITYEDGTVETIISERDWKTSSGALTFNSIYTAEHYDARLEQIGWDTADFDDSKWQGVNYRAVPSENIVSQQLHPIRNVEEIPAQSVKQINDTTYLFDLGRNISGVTKIRVNGEQGTVIQLKHTERLNKTNGRADMSNIDVYHRPKDGNDPFQTDIITLAGKQTEEFMAKFNYKGFRYVEVTSSKPLQLSPKSLTGYFMHSDVPPTGQLNTSNELVNKLWWATNNSYLSNLFGYPTDCPQREKNGWTGDGHLGIETGLFNFDGITIYEKWLADHRDEQQPNGVLPDIIPTGGWGYGTSNGVDWTSTIAIIPWNIYLFYGDSRLLSDCYENIKRYVDYITRNSPDGLTSWARGDWVPVKSQSSLELTSSVYYYTDALILAKAAKLFGKQQDDECYSALAEKIKNAVNNKYLHKETGIYSNGTQTELSVPLMWGIVPDEYKAKVAQNLAKAVEASNLHIDVGVLGAKAVLNALSENGYAEVAYKLASQNTYPSWGWWIANGSTTLLENWDMEAARDISDNHMMFGEIGGWFFKALGGIKPDEAQPGFKNIKLTPHFVEGLNRSSISYRSPYGEICSQWERKKKVVTYTITIPANATADFYLPGGYTLKSVQTSSKDKIVLQSRSNVYHLPAGKYSCELKIEN</sequence>
<dbReference type="Gene3D" id="2.60.420.10">
    <property type="entry name" value="Maltose phosphorylase, domain 3"/>
    <property type="match status" value="1"/>
</dbReference>
<dbReference type="InterPro" id="IPR035396">
    <property type="entry name" value="Bac_rhamnosid6H"/>
</dbReference>
<dbReference type="Pfam" id="PF17390">
    <property type="entry name" value="Bac_rhamnosid_C"/>
    <property type="match status" value="1"/>
</dbReference>
<organism evidence="8">
    <name type="scientific">termite gut metagenome</name>
    <dbReference type="NCBI Taxonomy" id="433724"/>
    <lineage>
        <taxon>unclassified sequences</taxon>
        <taxon>metagenomes</taxon>
        <taxon>organismal metagenomes</taxon>
    </lineage>
</organism>
<dbReference type="InterPro" id="IPR035398">
    <property type="entry name" value="Bac_rhamnosid_C"/>
</dbReference>
<evidence type="ECO:0000259" key="7">
    <source>
        <dbReference type="Pfam" id="PF17390"/>
    </source>
</evidence>
<dbReference type="EMBL" id="SNRY01000232">
    <property type="protein sequence ID" value="KAA6344154.1"/>
    <property type="molecule type" value="Genomic_DNA"/>
</dbReference>
<comment type="caution">
    <text evidence="8">The sequence shown here is derived from an EMBL/GenBank/DDBJ whole genome shotgun (WGS) entry which is preliminary data.</text>
</comment>
<dbReference type="SUPFAM" id="SSF49785">
    <property type="entry name" value="Galactose-binding domain-like"/>
    <property type="match status" value="1"/>
</dbReference>
<feature type="domain" description="Bacterial alpha-L-rhamnosidase N-terminal" evidence="5">
    <location>
        <begin position="159"/>
        <end position="331"/>
    </location>
</feature>
<dbReference type="InterPro" id="IPR013783">
    <property type="entry name" value="Ig-like_fold"/>
</dbReference>
<proteinExistence type="predicted"/>
<dbReference type="Gene3D" id="2.60.120.260">
    <property type="entry name" value="Galactose-binding domain-like"/>
    <property type="match status" value="2"/>
</dbReference>
<dbReference type="EC" id="3.2.1.40" evidence="2"/>
<feature type="domain" description="Alpha-L-rhamnosidase six-hairpin glycosidase" evidence="6">
    <location>
        <begin position="457"/>
        <end position="783"/>
    </location>
</feature>
<keyword evidence="3" id="KW-0378">Hydrolase</keyword>
<accession>A0A5J4SDC5</accession>
<dbReference type="Pfam" id="PF08531">
    <property type="entry name" value="Bac_rhamnosid_N"/>
    <property type="match status" value="1"/>
</dbReference>
<evidence type="ECO:0000256" key="1">
    <source>
        <dbReference type="ARBA" id="ARBA00001445"/>
    </source>
</evidence>
<evidence type="ECO:0000259" key="5">
    <source>
        <dbReference type="Pfam" id="PF08531"/>
    </source>
</evidence>
<feature type="domain" description="Alpha-L-rhamnosidase C-terminal" evidence="7">
    <location>
        <begin position="786"/>
        <end position="861"/>
    </location>
</feature>
<dbReference type="Gene3D" id="2.60.40.10">
    <property type="entry name" value="Immunoglobulins"/>
    <property type="match status" value="1"/>
</dbReference>
<dbReference type="PANTHER" id="PTHR33307">
    <property type="entry name" value="ALPHA-RHAMNOSIDASE (EUROFUNG)"/>
    <property type="match status" value="1"/>
</dbReference>
<dbReference type="Pfam" id="PF17389">
    <property type="entry name" value="Bac_rhamnosid6H"/>
    <property type="match status" value="1"/>
</dbReference>
<dbReference type="Gene3D" id="1.50.10.10">
    <property type="match status" value="1"/>
</dbReference>
<dbReference type="SUPFAM" id="SSF48208">
    <property type="entry name" value="Six-hairpin glycosidases"/>
    <property type="match status" value="1"/>
</dbReference>
<gene>
    <name evidence="8" type="ORF">EZS27_008203</name>
</gene>
<evidence type="ECO:0000256" key="3">
    <source>
        <dbReference type="ARBA" id="ARBA00022801"/>
    </source>
</evidence>
<dbReference type="PIRSF" id="PIRSF010631">
    <property type="entry name" value="A-rhamnsds"/>
    <property type="match status" value="1"/>
</dbReference>
<dbReference type="Pfam" id="PF05592">
    <property type="entry name" value="Bac_rhamnosid"/>
    <property type="match status" value="1"/>
</dbReference>
<feature type="domain" description="Alpha-L-rhamnosidase concanavalin-like" evidence="4">
    <location>
        <begin position="340"/>
        <end position="451"/>
    </location>
</feature>